<feature type="region of interest" description="Disordered" evidence="1">
    <location>
        <begin position="1"/>
        <end position="118"/>
    </location>
</feature>
<name>A0AAV1TNQ8_9STRA</name>
<feature type="compositionally biased region" description="Basic and acidic residues" evidence="1">
    <location>
        <begin position="12"/>
        <end position="28"/>
    </location>
</feature>
<evidence type="ECO:0000313" key="2">
    <source>
        <dbReference type="EMBL" id="CAK7924040.1"/>
    </source>
</evidence>
<comment type="caution">
    <text evidence="2">The sequence shown here is derived from an EMBL/GenBank/DDBJ whole genome shotgun (WGS) entry which is preliminary data.</text>
</comment>
<dbReference type="EMBL" id="CAKLBY020000072">
    <property type="protein sequence ID" value="CAK7924040.1"/>
    <property type="molecule type" value="Genomic_DNA"/>
</dbReference>
<reference evidence="2" key="1">
    <citation type="submission" date="2024-01" db="EMBL/GenBank/DDBJ databases">
        <authorList>
            <person name="Webb A."/>
        </authorList>
    </citation>
    <scope>NUCLEOTIDE SEQUENCE</scope>
    <source>
        <strain evidence="2">Pm1</strain>
    </source>
</reference>
<organism evidence="2 3">
    <name type="scientific">Peronospora matthiolae</name>
    <dbReference type="NCBI Taxonomy" id="2874970"/>
    <lineage>
        <taxon>Eukaryota</taxon>
        <taxon>Sar</taxon>
        <taxon>Stramenopiles</taxon>
        <taxon>Oomycota</taxon>
        <taxon>Peronosporomycetes</taxon>
        <taxon>Peronosporales</taxon>
        <taxon>Peronosporaceae</taxon>
        <taxon>Peronospora</taxon>
    </lineage>
</organism>
<sequence length="199" mass="22570">MVRVPGSSGDSGFHRESLSEDEKVKIEPDMEAYEEEGRRRRIKEENRAIDLEEKPRHPPEVPSGTTADRAARHNPLGENPSAKTEQKLNKTTQAKSKKKIVKTDRVKKEETRSDRTDREMKSIIRPIKLIDDDMKMEGWKLDQLAQVYHWKALKNLLSSDPVLQILKPKLIGEIQGPISPPGGDDKTVGRDQCDHSATT</sequence>
<accession>A0AAV1TNQ8</accession>
<feature type="region of interest" description="Disordered" evidence="1">
    <location>
        <begin position="173"/>
        <end position="199"/>
    </location>
</feature>
<evidence type="ECO:0000256" key="1">
    <source>
        <dbReference type="SAM" id="MobiDB-lite"/>
    </source>
</evidence>
<dbReference type="AlphaFoldDB" id="A0AAV1TNQ8"/>
<protein>
    <submittedName>
        <fullName evidence="2">Uncharacterized protein</fullName>
    </submittedName>
</protein>
<dbReference type="Proteomes" id="UP001162060">
    <property type="component" value="Unassembled WGS sequence"/>
</dbReference>
<proteinExistence type="predicted"/>
<feature type="compositionally biased region" description="Basic and acidic residues" evidence="1">
    <location>
        <begin position="183"/>
        <end position="199"/>
    </location>
</feature>
<gene>
    <name evidence="2" type="ORF">PM001_LOCUS9190</name>
</gene>
<feature type="compositionally biased region" description="Basic and acidic residues" evidence="1">
    <location>
        <begin position="35"/>
        <end position="59"/>
    </location>
</feature>
<feature type="compositionally biased region" description="Basic and acidic residues" evidence="1">
    <location>
        <begin position="101"/>
        <end position="118"/>
    </location>
</feature>
<evidence type="ECO:0000313" key="3">
    <source>
        <dbReference type="Proteomes" id="UP001162060"/>
    </source>
</evidence>